<evidence type="ECO:0000256" key="2">
    <source>
        <dbReference type="ARBA" id="ARBA00011897"/>
    </source>
</evidence>
<dbReference type="PANTHER" id="PTHR42881">
    <property type="entry name" value="PROLYL ENDOPEPTIDASE"/>
    <property type="match status" value="1"/>
</dbReference>
<dbReference type="GO" id="GO:0004252">
    <property type="term" value="F:serine-type endopeptidase activity"/>
    <property type="evidence" value="ECO:0007669"/>
    <property type="project" value="UniProtKB-EC"/>
</dbReference>
<organism evidence="9 10">
    <name type="scientific">Hymenobacter rigui</name>
    <dbReference type="NCBI Taxonomy" id="334424"/>
    <lineage>
        <taxon>Bacteria</taxon>
        <taxon>Pseudomonadati</taxon>
        <taxon>Bacteroidota</taxon>
        <taxon>Cytophagia</taxon>
        <taxon>Cytophagales</taxon>
        <taxon>Hymenobacteraceae</taxon>
        <taxon>Hymenobacter</taxon>
    </lineage>
</organism>
<evidence type="ECO:0000313" key="9">
    <source>
        <dbReference type="EMBL" id="RSK47399.1"/>
    </source>
</evidence>
<evidence type="ECO:0000256" key="4">
    <source>
        <dbReference type="ARBA" id="ARBA00022801"/>
    </source>
</evidence>
<feature type="chain" id="PRO_5018771571" description="prolyl oligopeptidase" evidence="6">
    <location>
        <begin position="22"/>
        <end position="727"/>
    </location>
</feature>
<evidence type="ECO:0000313" key="10">
    <source>
        <dbReference type="Proteomes" id="UP000273500"/>
    </source>
</evidence>
<dbReference type="GO" id="GO:0005829">
    <property type="term" value="C:cytosol"/>
    <property type="evidence" value="ECO:0007669"/>
    <property type="project" value="TreeGrafter"/>
</dbReference>
<dbReference type="EC" id="3.4.21.26" evidence="2"/>
<evidence type="ECO:0000259" key="7">
    <source>
        <dbReference type="Pfam" id="PF00326"/>
    </source>
</evidence>
<reference evidence="9 10" key="1">
    <citation type="submission" date="2018-12" db="EMBL/GenBank/DDBJ databases">
        <authorList>
            <person name="Feng G."/>
            <person name="Zhu H."/>
        </authorList>
    </citation>
    <scope>NUCLEOTIDE SEQUENCE [LARGE SCALE GENOMIC DNA]</scope>
    <source>
        <strain evidence="9 10">KCTC 12533</strain>
    </source>
</reference>
<dbReference type="Pfam" id="PF00326">
    <property type="entry name" value="Peptidase_S9"/>
    <property type="match status" value="1"/>
</dbReference>
<evidence type="ECO:0000256" key="3">
    <source>
        <dbReference type="ARBA" id="ARBA00022670"/>
    </source>
</evidence>
<protein>
    <recommendedName>
        <fullName evidence="2">prolyl oligopeptidase</fullName>
        <ecNumber evidence="2">3.4.21.26</ecNumber>
    </recommendedName>
</protein>
<feature type="domain" description="Peptidase S9A N-terminal" evidence="8">
    <location>
        <begin position="33"/>
        <end position="436"/>
    </location>
</feature>
<dbReference type="GO" id="GO:0070012">
    <property type="term" value="F:oligopeptidase activity"/>
    <property type="evidence" value="ECO:0007669"/>
    <property type="project" value="TreeGrafter"/>
</dbReference>
<evidence type="ECO:0000256" key="5">
    <source>
        <dbReference type="ARBA" id="ARBA00022825"/>
    </source>
</evidence>
<dbReference type="EMBL" id="RWIT01000009">
    <property type="protein sequence ID" value="RSK47399.1"/>
    <property type="molecule type" value="Genomic_DNA"/>
</dbReference>
<dbReference type="GO" id="GO:0006508">
    <property type="term" value="P:proteolysis"/>
    <property type="evidence" value="ECO:0007669"/>
    <property type="project" value="UniProtKB-KW"/>
</dbReference>
<evidence type="ECO:0000259" key="8">
    <source>
        <dbReference type="Pfam" id="PF02897"/>
    </source>
</evidence>
<accession>A0A3R9NHN1</accession>
<dbReference type="RefSeq" id="WP_125422099.1">
    <property type="nucleotide sequence ID" value="NZ_RWIT01000009.1"/>
</dbReference>
<dbReference type="Gene3D" id="3.40.50.1820">
    <property type="entry name" value="alpha/beta hydrolase"/>
    <property type="match status" value="1"/>
</dbReference>
<dbReference type="PANTHER" id="PTHR42881:SF2">
    <property type="entry name" value="PROLYL ENDOPEPTIDASE"/>
    <property type="match status" value="1"/>
</dbReference>
<comment type="catalytic activity">
    <reaction evidence="1">
        <text>Hydrolysis of Pro-|-Xaa &gt;&gt; Ala-|-Xaa in oligopeptides.</text>
        <dbReference type="EC" id="3.4.21.26"/>
    </reaction>
</comment>
<dbReference type="InterPro" id="IPR051167">
    <property type="entry name" value="Prolyl_oligopep/macrocyclase"/>
</dbReference>
<dbReference type="Proteomes" id="UP000273500">
    <property type="component" value="Unassembled WGS sequence"/>
</dbReference>
<keyword evidence="10" id="KW-1185">Reference proteome</keyword>
<gene>
    <name evidence="9" type="ORF">EI291_15925</name>
</gene>
<dbReference type="SUPFAM" id="SSF50993">
    <property type="entry name" value="Peptidase/esterase 'gauge' domain"/>
    <property type="match status" value="1"/>
</dbReference>
<keyword evidence="5" id="KW-0720">Serine protease</keyword>
<comment type="caution">
    <text evidence="9">The sequence shown here is derived from an EMBL/GenBank/DDBJ whole genome shotgun (WGS) entry which is preliminary data.</text>
</comment>
<feature type="domain" description="Peptidase S9 prolyl oligopeptidase catalytic" evidence="7">
    <location>
        <begin position="507"/>
        <end position="712"/>
    </location>
</feature>
<dbReference type="InterPro" id="IPR023302">
    <property type="entry name" value="Pept_S9A_N"/>
</dbReference>
<keyword evidence="4" id="KW-0378">Hydrolase</keyword>
<evidence type="ECO:0000256" key="6">
    <source>
        <dbReference type="SAM" id="SignalP"/>
    </source>
</evidence>
<dbReference type="Gene3D" id="2.130.10.120">
    <property type="entry name" value="Prolyl oligopeptidase, N-terminal domain"/>
    <property type="match status" value="1"/>
</dbReference>
<dbReference type="OrthoDB" id="9801421at2"/>
<feature type="signal peptide" evidence="6">
    <location>
        <begin position="1"/>
        <end position="21"/>
    </location>
</feature>
<dbReference type="PRINTS" id="PR00862">
    <property type="entry name" value="PROLIGOPTASE"/>
</dbReference>
<dbReference type="AlphaFoldDB" id="A0A3R9NHN1"/>
<evidence type="ECO:0000256" key="1">
    <source>
        <dbReference type="ARBA" id="ARBA00001070"/>
    </source>
</evidence>
<keyword evidence="3" id="KW-0645">Protease</keyword>
<name>A0A3R9NHN1_9BACT</name>
<dbReference type="InterPro" id="IPR001375">
    <property type="entry name" value="Peptidase_S9_cat"/>
</dbReference>
<dbReference type="Pfam" id="PF02897">
    <property type="entry name" value="Peptidase_S9_N"/>
    <property type="match status" value="1"/>
</dbReference>
<dbReference type="InterPro" id="IPR002470">
    <property type="entry name" value="Peptidase_S9A"/>
</dbReference>
<dbReference type="SUPFAM" id="SSF53474">
    <property type="entry name" value="alpha/beta-Hydrolases"/>
    <property type="match status" value="1"/>
</dbReference>
<sequence>MKHPVLLPLLGGLLLSTATLAQPSVPAAPTGAASDTYFGVKVDDPYRNLENLQDPAVAAWMKAQSEYARRTLDAIPGRQGLIDKMVEIDKRKAARVTDLRVADNDRYFYYKSRPQDQQPKLYCRDGYKGQEVLLFDPEAYEKGKVYNINGFAPSPDGSKVSFGISEKGSELGNTLIMDVKTRKLFPEQIPLNRGGGEWLPDNQTLAYLPFNNGDLKDMAARQNTQCRLHRVGTPVAQDQVIFSSQLYPKLGIKPSDYPYAGIDRDTKLAYGFLYSVDRYLNVFYAPAAALTKPNIPWQPLFRPADEVTNFVTDEQHIYFVTARNTPRQKLMRMPAARPNVAAAEVLVPESADESIMDEQLKTTKDGVYFVRSRNGVEARLYFVPRGGKAAQELKLPRAAGRIELTNKNAQSSDVWVTLGGWTTDRQRYRYSPASGQFTAEPLSSEAQYPEFAGLVVEEVLVPSHDGVQVPLSLIYPKGLKRDASAPVLMVGYGAYSVSMEPTFMPPFLLWAQQGGILACSHVRGGGELGEAWHKAGQKATKPNTWKDLIACAEYLTKNSYTAPGKIAINGGSAGGILIGRAMTERPDLFAAAIPEVGCLNTVRMENSPNGPVNVPEFGTMTKEEEARALLEMDAYHHLKPGTQYPATLVTAGFNDPRVIAWQPAKFAARLQASNAGSRPVLFFTDYEAGHGMGDSRLKQFESIADLMAFGLWQTGAPAFQPDKVAVK</sequence>
<dbReference type="InterPro" id="IPR029058">
    <property type="entry name" value="AB_hydrolase_fold"/>
</dbReference>
<proteinExistence type="predicted"/>
<keyword evidence="6" id="KW-0732">Signal</keyword>